<dbReference type="EMBL" id="AP018694">
    <property type="protein sequence ID" value="BBE18503.1"/>
    <property type="molecule type" value="Genomic_DNA"/>
</dbReference>
<gene>
    <name evidence="4" type="ORF">AQPE_2665</name>
</gene>
<evidence type="ECO:0000313" key="4">
    <source>
        <dbReference type="EMBL" id="BBE18503.1"/>
    </source>
</evidence>
<accession>A0A5K7SA90</accession>
<evidence type="ECO:0000256" key="3">
    <source>
        <dbReference type="ARBA" id="ARBA00022729"/>
    </source>
</evidence>
<dbReference type="PANTHER" id="PTHR42953">
    <property type="entry name" value="HIGH-AFFINITY ZINC UPTAKE SYSTEM PROTEIN ZNUA-RELATED"/>
    <property type="match status" value="1"/>
</dbReference>
<proteinExistence type="inferred from homology"/>
<dbReference type="InterPro" id="IPR050492">
    <property type="entry name" value="Bact_metal-bind_prot9"/>
</dbReference>
<sequence>MKNYFYLIFVILFACQPKSREASSLVSVSILPQKYFVEQIAGNLLQVNVLVPPGSSPHNYEILPSQMKDLAKSKAWLQIGLLTFEDAWKEKMAEINKDLLIVNCSEGISPLAGDDHHEEGHEHAGAFDPHIWLAPAEVKVLAQNTLKTLRKSFPEHAPEFEKNYSRFILKIDSLSAQIDQKLAPLKNRNILIFHPALAYYARQFSLEQIPLELDGKEPSPKHMKDIVDLAHQQNLHVIFIQKEFDPAFAQQMAREINGEVMIIDPLDFNWEKQILDITEKIAAQE</sequence>
<comment type="similarity">
    <text evidence="1">Belongs to the bacterial solute-binding protein 9 family.</text>
</comment>
<dbReference type="SUPFAM" id="SSF53807">
    <property type="entry name" value="Helical backbone' metal receptor"/>
    <property type="match status" value="1"/>
</dbReference>
<dbReference type="AlphaFoldDB" id="A0A5K7SA90"/>
<dbReference type="Proteomes" id="UP001193389">
    <property type="component" value="Chromosome"/>
</dbReference>
<evidence type="ECO:0000256" key="2">
    <source>
        <dbReference type="ARBA" id="ARBA00022448"/>
    </source>
</evidence>
<organism evidence="4 5">
    <name type="scientific">Aquipluma nitroreducens</name>
    <dbReference type="NCBI Taxonomy" id="2010828"/>
    <lineage>
        <taxon>Bacteria</taxon>
        <taxon>Pseudomonadati</taxon>
        <taxon>Bacteroidota</taxon>
        <taxon>Bacteroidia</taxon>
        <taxon>Marinilabiliales</taxon>
        <taxon>Prolixibacteraceae</taxon>
        <taxon>Aquipluma</taxon>
    </lineage>
</organism>
<dbReference type="PANTHER" id="PTHR42953:SF3">
    <property type="entry name" value="HIGH-AFFINITY ZINC UPTAKE SYSTEM PROTEIN ZNUA"/>
    <property type="match status" value="1"/>
</dbReference>
<protein>
    <submittedName>
        <fullName evidence="4">Zinc ABC transporter, periplasmic-binding protein ZnuA</fullName>
    </submittedName>
</protein>
<dbReference type="InterPro" id="IPR006127">
    <property type="entry name" value="ZnuA-like"/>
</dbReference>
<dbReference type="GO" id="GO:0030001">
    <property type="term" value="P:metal ion transport"/>
    <property type="evidence" value="ECO:0007669"/>
    <property type="project" value="InterPro"/>
</dbReference>
<evidence type="ECO:0000256" key="1">
    <source>
        <dbReference type="ARBA" id="ARBA00011028"/>
    </source>
</evidence>
<keyword evidence="5" id="KW-1185">Reference proteome</keyword>
<evidence type="ECO:0000313" key="5">
    <source>
        <dbReference type="Proteomes" id="UP001193389"/>
    </source>
</evidence>
<dbReference type="Pfam" id="PF01297">
    <property type="entry name" value="ZnuA"/>
    <property type="match status" value="1"/>
</dbReference>
<name>A0A5K7SA90_9BACT</name>
<dbReference type="RefSeq" id="WP_318346833.1">
    <property type="nucleotide sequence ID" value="NZ_AP018694.1"/>
</dbReference>
<reference evidence="4" key="1">
    <citation type="journal article" date="2020" name="Int. J. Syst. Evol. Microbiol.">
        <title>Aquipluma nitroreducens gen. nov. sp. nov., a novel facultatively anaerobic bacterium isolated from a freshwater lake.</title>
        <authorList>
            <person name="Watanabe M."/>
            <person name="Kojima H."/>
            <person name="Fukui M."/>
        </authorList>
    </citation>
    <scope>NUCLEOTIDE SEQUENCE</scope>
    <source>
        <strain evidence="4">MeG22</strain>
    </source>
</reference>
<keyword evidence="3" id="KW-0732">Signal</keyword>
<dbReference type="PROSITE" id="PS51257">
    <property type="entry name" value="PROKAR_LIPOPROTEIN"/>
    <property type="match status" value="1"/>
</dbReference>
<dbReference type="Gene3D" id="3.40.50.1980">
    <property type="entry name" value="Nitrogenase molybdenum iron protein domain"/>
    <property type="match status" value="2"/>
</dbReference>
<dbReference type="GO" id="GO:0046872">
    <property type="term" value="F:metal ion binding"/>
    <property type="evidence" value="ECO:0007669"/>
    <property type="project" value="InterPro"/>
</dbReference>
<keyword evidence="2" id="KW-0813">Transport</keyword>
<dbReference type="KEGG" id="anf:AQPE_2665"/>